<accession>A0A6J5MDE9</accession>
<keyword evidence="1" id="KW-1133">Transmembrane helix</keyword>
<name>A0A6J5MDE9_9CAUD</name>
<protein>
    <submittedName>
        <fullName evidence="2">Uncharacterized protein</fullName>
    </submittedName>
</protein>
<evidence type="ECO:0000313" key="2">
    <source>
        <dbReference type="EMBL" id="CAB4144242.1"/>
    </source>
</evidence>
<dbReference type="EMBL" id="LR796431">
    <property type="protein sequence ID" value="CAB4144242.1"/>
    <property type="molecule type" value="Genomic_DNA"/>
</dbReference>
<gene>
    <name evidence="2" type="ORF">UFOVP462_26</name>
</gene>
<evidence type="ECO:0000256" key="1">
    <source>
        <dbReference type="SAM" id="Phobius"/>
    </source>
</evidence>
<feature type="transmembrane region" description="Helical" evidence="1">
    <location>
        <begin position="38"/>
        <end position="55"/>
    </location>
</feature>
<keyword evidence="1" id="KW-0472">Membrane</keyword>
<reference evidence="2" key="1">
    <citation type="submission" date="2020-04" db="EMBL/GenBank/DDBJ databases">
        <authorList>
            <person name="Chiriac C."/>
            <person name="Salcher M."/>
            <person name="Ghai R."/>
            <person name="Kavagutti S V."/>
        </authorList>
    </citation>
    <scope>NUCLEOTIDE SEQUENCE</scope>
</reference>
<proteinExistence type="predicted"/>
<keyword evidence="1" id="KW-0812">Transmembrane</keyword>
<sequence length="58" mass="6652">MIIKIIKNIIFIWLIKTTSLIFESQTKNQTMKQSTKDTITVTIIIILALLGDSIFNQL</sequence>
<organism evidence="2">
    <name type="scientific">uncultured Caudovirales phage</name>
    <dbReference type="NCBI Taxonomy" id="2100421"/>
    <lineage>
        <taxon>Viruses</taxon>
        <taxon>Duplodnaviria</taxon>
        <taxon>Heunggongvirae</taxon>
        <taxon>Uroviricota</taxon>
        <taxon>Caudoviricetes</taxon>
        <taxon>Peduoviridae</taxon>
        <taxon>Maltschvirus</taxon>
        <taxon>Maltschvirus maltsch</taxon>
    </lineage>
</organism>